<dbReference type="Pfam" id="PF07676">
    <property type="entry name" value="PD40"/>
    <property type="match status" value="2"/>
</dbReference>
<feature type="chain" id="PRO_5030835970" evidence="2">
    <location>
        <begin position="21"/>
        <end position="185"/>
    </location>
</feature>
<comment type="caution">
    <text evidence="3">The sequence shown here is derived from an EMBL/GenBank/DDBJ whole genome shotgun (WGS) entry which is preliminary data.</text>
</comment>
<name>A0A7V8NL77_9BACT</name>
<protein>
    <submittedName>
        <fullName evidence="3">PD40 domain-containing protein</fullName>
    </submittedName>
</protein>
<organism evidence="3 4">
    <name type="scientific">Candidatus Acidiferrum panamense</name>
    <dbReference type="NCBI Taxonomy" id="2741543"/>
    <lineage>
        <taxon>Bacteria</taxon>
        <taxon>Pseudomonadati</taxon>
        <taxon>Acidobacteriota</taxon>
        <taxon>Terriglobia</taxon>
        <taxon>Candidatus Acidiferrales</taxon>
        <taxon>Candidatus Acidiferrum</taxon>
    </lineage>
</organism>
<accession>A0A7V8NL77</accession>
<feature type="non-terminal residue" evidence="3">
    <location>
        <position position="185"/>
    </location>
</feature>
<sequence length="185" mass="20202">MRFCIRSAALMIALAAVLGAKTPITHEDVWLMKHVGPPVPSPDGHWVVFSVNEPAYDESKQVSDLWIAPANGTGPPRRLTHTKSSETGVEWSSDSRRIAFAALREGDEVTQIYVLDIASGGEAVRVTSLSTGASAPHWRPDGQALAFTSRVYPGAADDAANLKAAEERKARKYHARVYESFPIRY</sequence>
<evidence type="ECO:0000256" key="1">
    <source>
        <dbReference type="ARBA" id="ARBA00009820"/>
    </source>
</evidence>
<reference evidence="3" key="1">
    <citation type="submission" date="2020-06" db="EMBL/GenBank/DDBJ databases">
        <title>Legume-microbial interactions unlock mineral nutrients during tropical forest succession.</title>
        <authorList>
            <person name="Epihov D.Z."/>
        </authorList>
    </citation>
    <scope>NUCLEOTIDE SEQUENCE [LARGE SCALE GENOMIC DNA]</scope>
    <source>
        <strain evidence="3">Pan2503</strain>
    </source>
</reference>
<dbReference type="InterPro" id="IPR011042">
    <property type="entry name" value="6-blade_b-propeller_TolB-like"/>
</dbReference>
<dbReference type="Gene3D" id="2.120.10.30">
    <property type="entry name" value="TolB, C-terminal domain"/>
    <property type="match status" value="1"/>
</dbReference>
<dbReference type="Proteomes" id="UP000567293">
    <property type="component" value="Unassembled WGS sequence"/>
</dbReference>
<dbReference type="EMBL" id="JACDQQ010000009">
    <property type="protein sequence ID" value="MBA0083373.1"/>
    <property type="molecule type" value="Genomic_DNA"/>
</dbReference>
<dbReference type="PANTHER" id="PTHR36842:SF1">
    <property type="entry name" value="PROTEIN TOLB"/>
    <property type="match status" value="1"/>
</dbReference>
<evidence type="ECO:0000313" key="4">
    <source>
        <dbReference type="Proteomes" id="UP000567293"/>
    </source>
</evidence>
<keyword evidence="2" id="KW-0732">Signal</keyword>
<comment type="similarity">
    <text evidence="1">Belongs to the TolB family.</text>
</comment>
<gene>
    <name evidence="3" type="ORF">HRJ53_00095</name>
</gene>
<keyword evidence="4" id="KW-1185">Reference proteome</keyword>
<feature type="signal peptide" evidence="2">
    <location>
        <begin position="1"/>
        <end position="20"/>
    </location>
</feature>
<proteinExistence type="inferred from homology"/>
<dbReference type="SUPFAM" id="SSF69304">
    <property type="entry name" value="Tricorn protease N-terminal domain"/>
    <property type="match status" value="1"/>
</dbReference>
<dbReference type="InterPro" id="IPR011659">
    <property type="entry name" value="WD40"/>
</dbReference>
<dbReference type="AlphaFoldDB" id="A0A7V8NL77"/>
<evidence type="ECO:0000313" key="3">
    <source>
        <dbReference type="EMBL" id="MBA0083373.1"/>
    </source>
</evidence>
<dbReference type="PANTHER" id="PTHR36842">
    <property type="entry name" value="PROTEIN TOLB HOMOLOG"/>
    <property type="match status" value="1"/>
</dbReference>
<evidence type="ECO:0000256" key="2">
    <source>
        <dbReference type="SAM" id="SignalP"/>
    </source>
</evidence>